<evidence type="ECO:0000313" key="9">
    <source>
        <dbReference type="EMBL" id="OXA54945.1"/>
    </source>
</evidence>
<dbReference type="OrthoDB" id="66881at2759"/>
<dbReference type="Gene3D" id="3.50.50.60">
    <property type="entry name" value="FAD/NAD(P)-binding domain"/>
    <property type="match status" value="2"/>
</dbReference>
<name>A0A226EBJ6_FOLCA</name>
<dbReference type="InterPro" id="IPR050775">
    <property type="entry name" value="FAD-binding_Monooxygenases"/>
</dbReference>
<sequence>MVPLPVLDSVIIGAGFAGLHTLWKLKELGFSTKILEMGPDVGGTWYWNRYPGARVDSDMPMYQLPVEKVWSSFEWSERFPKRDEILSYFHHFVETLDLKKDIEFNSHVVSATFDESRHLWEVKTSTGNTTLATHLILCIGFSARKYTPNFPGLDKFKGQIYHSADWPENPVDFKGKHVSVVGTGASGVQIIQEVGPIVDHLTVYQRTPNLALPMQQTKSRDALFAQRSQYGDLLKRMRTTFSGMHIDFIPKSLTTRPPKKEGNCTRIAFNLKANDEVYAFWAEKVRGRITSETKRDLLAPLVQPHPFGTKRPSLEQSYYEVCNQDNVDIINVKESPIVEITPTGIKTEDGGHIEADVIVLATGFDAHTGGMLDISIKNGVGLSLNEKWAEGTSTFFGLALHGFPNMYFMYGPQAPTAFSNGPSCIEVQMGWITELMVSMRADGRTRVEADKDAEDAWVGQVKQIWDISLFCKADSWYQGANIPGKKKEPLNFAGGIPVYLKALEDCKAEGYKGFKFA</sequence>
<comment type="caution">
    <text evidence="9">The sequence shown here is derived from an EMBL/GenBank/DDBJ whole genome shotgun (WGS) entry which is preliminary data.</text>
</comment>
<reference evidence="9 10" key="1">
    <citation type="submission" date="2015-12" db="EMBL/GenBank/DDBJ databases">
        <title>The genome of Folsomia candida.</title>
        <authorList>
            <person name="Faddeeva A."/>
            <person name="Derks M.F."/>
            <person name="Anvar Y."/>
            <person name="Smit S."/>
            <person name="Van Straalen N."/>
            <person name="Roelofs D."/>
        </authorList>
    </citation>
    <scope>NUCLEOTIDE SEQUENCE [LARGE SCALE GENOMIC DNA]</scope>
    <source>
        <strain evidence="9 10">VU population</strain>
        <tissue evidence="9">Whole body</tissue>
    </source>
</reference>
<evidence type="ECO:0000256" key="5">
    <source>
        <dbReference type="ARBA" id="ARBA00022857"/>
    </source>
</evidence>
<evidence type="ECO:0000256" key="4">
    <source>
        <dbReference type="ARBA" id="ARBA00022827"/>
    </source>
</evidence>
<dbReference type="SUPFAM" id="SSF51905">
    <property type="entry name" value="FAD/NAD(P)-binding domain"/>
    <property type="match status" value="1"/>
</dbReference>
<dbReference type="InterPro" id="IPR020946">
    <property type="entry name" value="Flavin_mOase-like"/>
</dbReference>
<dbReference type="AlphaFoldDB" id="A0A226EBJ6"/>
<proteinExistence type="inferred from homology"/>
<protein>
    <recommendedName>
        <fullName evidence="8">Flavin-containing monooxygenase</fullName>
        <ecNumber evidence="8">1.-.-.-</ecNumber>
    </recommendedName>
</protein>
<dbReference type="GO" id="GO:0050660">
    <property type="term" value="F:flavin adenine dinucleotide binding"/>
    <property type="evidence" value="ECO:0007669"/>
    <property type="project" value="InterPro"/>
</dbReference>
<dbReference type="PANTHER" id="PTHR43098:SF3">
    <property type="entry name" value="L-ORNITHINE N(5)-MONOOXYGENASE-RELATED"/>
    <property type="match status" value="1"/>
</dbReference>
<comment type="similarity">
    <text evidence="8">Belongs to the FMO family.</text>
</comment>
<comment type="similarity">
    <text evidence="2">Belongs to the FAD-binding monooxygenase family.</text>
</comment>
<keyword evidence="7 8" id="KW-0503">Monooxygenase</keyword>
<dbReference type="EC" id="1.-.-.-" evidence="8"/>
<organism evidence="9 10">
    <name type="scientific">Folsomia candida</name>
    <name type="common">Springtail</name>
    <dbReference type="NCBI Taxonomy" id="158441"/>
    <lineage>
        <taxon>Eukaryota</taxon>
        <taxon>Metazoa</taxon>
        <taxon>Ecdysozoa</taxon>
        <taxon>Arthropoda</taxon>
        <taxon>Hexapoda</taxon>
        <taxon>Collembola</taxon>
        <taxon>Entomobryomorpha</taxon>
        <taxon>Isotomoidea</taxon>
        <taxon>Isotomidae</taxon>
        <taxon>Proisotominae</taxon>
        <taxon>Folsomia</taxon>
    </lineage>
</organism>
<keyword evidence="4 8" id="KW-0274">FAD</keyword>
<evidence type="ECO:0000256" key="8">
    <source>
        <dbReference type="RuleBase" id="RU361177"/>
    </source>
</evidence>
<keyword evidence="6 8" id="KW-0560">Oxidoreductase</keyword>
<dbReference type="GO" id="GO:0004499">
    <property type="term" value="F:N,N-dimethylaniline monooxygenase activity"/>
    <property type="evidence" value="ECO:0007669"/>
    <property type="project" value="InterPro"/>
</dbReference>
<evidence type="ECO:0000256" key="7">
    <source>
        <dbReference type="ARBA" id="ARBA00023033"/>
    </source>
</evidence>
<evidence type="ECO:0000256" key="1">
    <source>
        <dbReference type="ARBA" id="ARBA00001974"/>
    </source>
</evidence>
<dbReference type="EMBL" id="LNIX01000005">
    <property type="protein sequence ID" value="OXA54945.1"/>
    <property type="molecule type" value="Genomic_DNA"/>
</dbReference>
<keyword evidence="3 8" id="KW-0285">Flavoprotein</keyword>
<accession>A0A226EBJ6</accession>
<dbReference type="Pfam" id="PF00743">
    <property type="entry name" value="FMO-like"/>
    <property type="match status" value="1"/>
</dbReference>
<dbReference type="PANTHER" id="PTHR43098">
    <property type="entry name" value="L-ORNITHINE N(5)-MONOOXYGENASE-RELATED"/>
    <property type="match status" value="1"/>
</dbReference>
<keyword evidence="5" id="KW-0521">NADP</keyword>
<dbReference type="Proteomes" id="UP000198287">
    <property type="component" value="Unassembled WGS sequence"/>
</dbReference>
<evidence type="ECO:0000256" key="2">
    <source>
        <dbReference type="ARBA" id="ARBA00010139"/>
    </source>
</evidence>
<gene>
    <name evidence="9" type="ORF">Fcan01_10874</name>
</gene>
<comment type="cofactor">
    <cofactor evidence="1 8">
        <name>FAD</name>
        <dbReference type="ChEBI" id="CHEBI:57692"/>
    </cofactor>
</comment>
<evidence type="ECO:0000313" key="10">
    <source>
        <dbReference type="Proteomes" id="UP000198287"/>
    </source>
</evidence>
<dbReference type="GO" id="GO:0050661">
    <property type="term" value="F:NADP binding"/>
    <property type="evidence" value="ECO:0007669"/>
    <property type="project" value="InterPro"/>
</dbReference>
<keyword evidence="10" id="KW-1185">Reference proteome</keyword>
<dbReference type="InterPro" id="IPR036188">
    <property type="entry name" value="FAD/NAD-bd_sf"/>
</dbReference>
<evidence type="ECO:0000256" key="6">
    <source>
        <dbReference type="ARBA" id="ARBA00023002"/>
    </source>
</evidence>
<evidence type="ECO:0000256" key="3">
    <source>
        <dbReference type="ARBA" id="ARBA00022630"/>
    </source>
</evidence>